<evidence type="ECO:0000313" key="5">
    <source>
        <dbReference type="EMBL" id="KAF8648609.1"/>
    </source>
</evidence>
<proteinExistence type="inferred from homology"/>
<keyword evidence="2 3" id="KW-0813">Transport</keyword>
<dbReference type="EMBL" id="JACEFO010002806">
    <property type="protein sequence ID" value="KAF8648609.1"/>
    <property type="molecule type" value="Genomic_DNA"/>
</dbReference>
<comment type="function">
    <text evidence="3">Component of the exocyst complex.</text>
</comment>
<organism evidence="5 6">
    <name type="scientific">Digitaria exilis</name>
    <dbReference type="NCBI Taxonomy" id="1010633"/>
    <lineage>
        <taxon>Eukaryota</taxon>
        <taxon>Viridiplantae</taxon>
        <taxon>Streptophyta</taxon>
        <taxon>Embryophyta</taxon>
        <taxon>Tracheophyta</taxon>
        <taxon>Spermatophyta</taxon>
        <taxon>Magnoliopsida</taxon>
        <taxon>Liliopsida</taxon>
        <taxon>Poales</taxon>
        <taxon>Poaceae</taxon>
        <taxon>PACMAD clade</taxon>
        <taxon>Panicoideae</taxon>
        <taxon>Panicodae</taxon>
        <taxon>Paniceae</taxon>
        <taxon>Anthephorinae</taxon>
        <taxon>Digitaria</taxon>
    </lineage>
</organism>
<name>A0A835A2Z0_9POAL</name>
<dbReference type="GO" id="GO:0005546">
    <property type="term" value="F:phosphatidylinositol-4,5-bisphosphate binding"/>
    <property type="evidence" value="ECO:0007669"/>
    <property type="project" value="InterPro"/>
</dbReference>
<keyword evidence="3" id="KW-0268">Exocytosis</keyword>
<dbReference type="InterPro" id="IPR016159">
    <property type="entry name" value="Cullin_repeat-like_dom_sf"/>
</dbReference>
<evidence type="ECO:0000313" key="6">
    <source>
        <dbReference type="Proteomes" id="UP000636709"/>
    </source>
</evidence>
<feature type="domain" description="Exocyst complex subunit Exo70 C-terminal" evidence="4">
    <location>
        <begin position="629"/>
        <end position="919"/>
    </location>
</feature>
<comment type="caution">
    <text evidence="5">The sequence shown here is derived from an EMBL/GenBank/DDBJ whole genome shotgun (WGS) entry which is preliminary data.</text>
</comment>
<dbReference type="GO" id="GO:0000145">
    <property type="term" value="C:exocyst"/>
    <property type="evidence" value="ECO:0007669"/>
    <property type="project" value="InterPro"/>
</dbReference>
<dbReference type="SUPFAM" id="SSF74788">
    <property type="entry name" value="Cullin repeat-like"/>
    <property type="match status" value="2"/>
</dbReference>
<sequence>MHEATVSQPTNGKVYLAVADVKQCKYSLQWALRFIPPQVPLVFLHIYRPATTIPHVGLGAPMVASMLREDLVQEYWENERKKIKNSLDECLQNCKVQAKLRIIDKHDVSPALLEQIKERKITTLVLGAKNRYVTSYTANTFDAEQLDDPSLDINPTYIFSDGRFNAIIGLESLGTFKELISQQISAEDSRDLYQAFHSKYCDIFTRCKFIDGFDTVLGVEGQNLGKVHWKSMRSWPAVLEYIVSILSILHTQLKQTDVVCDGFTHDDLLEAAKKPLRHLFTVASVVCTHGVRKSPEKLFCVLNMYTSLTEATSIIRKVFYTESISRDAVGLLAKLKDSAKGIYQELEGLIRTYSSQIHIAVQDEGITSLTAYLMKYIRIWSGDMAMEHRAIEAVLATEESVEEEKVQADKLSIENENVAAGLLELIVSHKITTLVIVGIGKSCEQDGSGFAFESRWTPYSISSRRISLSCSSNGSPSPRIWDSRSAPSSILWDSRSPPDSLDPSQLDDPSLEITGSIFVDSRLIDILGHEATNIFRELTGQPNFVECSHQLHQAFQSKYSEIASRCQFVGGIDSALGADSENCGEEYWKTIKAWPAAFEHIISVLQLLKQNSFRYNGLTPDKILIAAEQLIERFLNVASAVTEVRKSPEKLFCTLYMRKAIVDSMPFLNKVFSADFVSRVNSVQASLNDFAKGILREFKVLIQNYSSQKVAQDGGILLITGYVMKYIRLLINHADSLDTILDCGQNSDLFFSNGNNNLLLFEGINLTGHLVCGIIGDLNNVIEQKSRLHAYEGLRCLFLINNTDFIIQEVEHSDIQLIVGAEWLKQLRDDFNMYMRDYMSSTWEQVTSSLMAASPPRKILRHMFHTNAAHPFVSAIKEICNSQMNWKVPCPSLRSKLRGKILEHVTQAYKAYLKMQKLSSTGMSRDLESKISELFEG</sequence>
<reference evidence="5" key="1">
    <citation type="submission" date="2020-07" db="EMBL/GenBank/DDBJ databases">
        <title>Genome sequence and genetic diversity analysis of an under-domesticated orphan crop, white fonio (Digitaria exilis).</title>
        <authorList>
            <person name="Bennetzen J.L."/>
            <person name="Chen S."/>
            <person name="Ma X."/>
            <person name="Wang X."/>
            <person name="Yssel A.E.J."/>
            <person name="Chaluvadi S.R."/>
            <person name="Johnson M."/>
            <person name="Gangashetty P."/>
            <person name="Hamidou F."/>
            <person name="Sanogo M.D."/>
            <person name="Zwaenepoel A."/>
            <person name="Wallace J."/>
            <person name="Van De Peer Y."/>
            <person name="Van Deynze A."/>
        </authorList>
    </citation>
    <scope>NUCLEOTIDE SEQUENCE</scope>
    <source>
        <tissue evidence="5">Leaves</tissue>
    </source>
</reference>
<dbReference type="SUPFAM" id="SSF52402">
    <property type="entry name" value="Adenine nucleotide alpha hydrolases-like"/>
    <property type="match status" value="1"/>
</dbReference>
<dbReference type="Gene3D" id="3.40.50.620">
    <property type="entry name" value="HUPs"/>
    <property type="match status" value="1"/>
</dbReference>
<dbReference type="InterPro" id="IPR004140">
    <property type="entry name" value="Exo70"/>
</dbReference>
<keyword evidence="6" id="KW-1185">Reference proteome</keyword>
<dbReference type="OrthoDB" id="652260at2759"/>
<dbReference type="PANTHER" id="PTHR12542">
    <property type="entry name" value="EXOCYST COMPLEX PROTEIN EXO70"/>
    <property type="match status" value="1"/>
</dbReference>
<feature type="domain" description="Exocyst complex subunit Exo70 C-terminal" evidence="4">
    <location>
        <begin position="270"/>
        <end position="432"/>
    </location>
</feature>
<dbReference type="AlphaFoldDB" id="A0A835A2Z0"/>
<accession>A0A835A2Z0</accession>
<dbReference type="GO" id="GO:0015031">
    <property type="term" value="P:protein transport"/>
    <property type="evidence" value="ECO:0007669"/>
    <property type="project" value="UniProtKB-KW"/>
</dbReference>
<comment type="similarity">
    <text evidence="1 3">Belongs to the EXO70 family.</text>
</comment>
<evidence type="ECO:0000256" key="1">
    <source>
        <dbReference type="ARBA" id="ARBA00006756"/>
    </source>
</evidence>
<gene>
    <name evidence="5" type="ORF">HU200_064653</name>
</gene>
<dbReference type="GO" id="GO:0006887">
    <property type="term" value="P:exocytosis"/>
    <property type="evidence" value="ECO:0007669"/>
    <property type="project" value="UniProtKB-KW"/>
</dbReference>
<evidence type="ECO:0000259" key="4">
    <source>
        <dbReference type="Pfam" id="PF03081"/>
    </source>
</evidence>
<dbReference type="InterPro" id="IPR014729">
    <property type="entry name" value="Rossmann-like_a/b/a_fold"/>
</dbReference>
<evidence type="ECO:0000256" key="2">
    <source>
        <dbReference type="ARBA" id="ARBA00022448"/>
    </source>
</evidence>
<dbReference type="InterPro" id="IPR046364">
    <property type="entry name" value="Exo70_C"/>
</dbReference>
<evidence type="ECO:0000256" key="3">
    <source>
        <dbReference type="RuleBase" id="RU365026"/>
    </source>
</evidence>
<keyword evidence="3" id="KW-0653">Protein transport</keyword>
<dbReference type="Gene3D" id="1.20.1280.170">
    <property type="entry name" value="Exocyst complex component Exo70"/>
    <property type="match status" value="2"/>
</dbReference>
<protein>
    <recommendedName>
        <fullName evidence="3">Exocyst subunit Exo70 family protein</fullName>
    </recommendedName>
</protein>
<dbReference type="Pfam" id="PF03081">
    <property type="entry name" value="Exo70_C"/>
    <property type="match status" value="2"/>
</dbReference>
<dbReference type="Proteomes" id="UP000636709">
    <property type="component" value="Unassembled WGS sequence"/>
</dbReference>
<dbReference type="PANTHER" id="PTHR12542:SF94">
    <property type="entry name" value="EXOCYST SUBUNIT EXO70 FAMILY PROTEIN"/>
    <property type="match status" value="1"/>
</dbReference>